<evidence type="ECO:0000256" key="7">
    <source>
        <dbReference type="SAM" id="SignalP"/>
    </source>
</evidence>
<dbReference type="GO" id="GO:0008237">
    <property type="term" value="F:metallopeptidase activity"/>
    <property type="evidence" value="ECO:0007669"/>
    <property type="project" value="UniProtKB-KW"/>
</dbReference>
<dbReference type="InterPro" id="IPR011765">
    <property type="entry name" value="Pept_M16_N"/>
</dbReference>
<feature type="domain" description="Peptidase M16 N-terminal" evidence="8">
    <location>
        <begin position="37"/>
        <end position="177"/>
    </location>
</feature>
<dbReference type="InterPro" id="IPR007863">
    <property type="entry name" value="Peptidase_M16_C"/>
</dbReference>
<sequence length="455" mass="51304">MLRKISLILVFCAVATYVSQAQNIEFEEYDMDNGLHVILHQDNSTPIVTVSVLYHVGSKNEPKGRTGFAHFFEHLMFEGSPNLKRGEYFKIIEAAGGSLNANTSNDRTYYFETLPSNQLELGLYMESERMLHAKIDSAGIATQKEVVKEEKRLRVDNQPYGSVISVMLKNAYRGTNYEWAPIGSFEDIDAATDQDFVDFYETFYVPNNATLSIAGDIDIAEAKKLIEKYFGEIKKGTRKIPRPKITAPKLEGTVEETVFDNIQVPALVQGYRMPAQGTEDYYALQMLTTLLSGGQSSRFQKEIVDNKGMALAVQSIPLGLESGGLFINFAIPNQGVAIEDLEAEVDAMIEQTKSELIPEREFQKVKNQVENNFISGYGSVQSIAESLANYHVYFGNTDLINTEIERYKKVTREDLQRVAKKYLVPENKVVLTYRPKSEQEKPEESKIKKEGGNRE</sequence>
<dbReference type="Gene3D" id="3.30.830.10">
    <property type="entry name" value="Metalloenzyme, LuxS/M16 peptidase-like"/>
    <property type="match status" value="2"/>
</dbReference>
<keyword evidence="11" id="KW-1185">Reference proteome</keyword>
<dbReference type="OrthoDB" id="9811314at2"/>
<dbReference type="InterPro" id="IPR050626">
    <property type="entry name" value="Peptidase_M16"/>
</dbReference>
<evidence type="ECO:0000256" key="6">
    <source>
        <dbReference type="SAM" id="MobiDB-lite"/>
    </source>
</evidence>
<dbReference type="Pfam" id="PF05193">
    <property type="entry name" value="Peptidase_M16_C"/>
    <property type="match status" value="1"/>
</dbReference>
<keyword evidence="4" id="KW-0862">Zinc</keyword>
<dbReference type="GO" id="GO:0006508">
    <property type="term" value="P:proteolysis"/>
    <property type="evidence" value="ECO:0007669"/>
    <property type="project" value="UniProtKB-KW"/>
</dbReference>
<evidence type="ECO:0000256" key="1">
    <source>
        <dbReference type="ARBA" id="ARBA00007261"/>
    </source>
</evidence>
<dbReference type="SUPFAM" id="SSF63411">
    <property type="entry name" value="LuxS/MPP-like metallohydrolase"/>
    <property type="match status" value="2"/>
</dbReference>
<evidence type="ECO:0000256" key="5">
    <source>
        <dbReference type="ARBA" id="ARBA00023049"/>
    </source>
</evidence>
<dbReference type="Proteomes" id="UP000036908">
    <property type="component" value="Unassembled WGS sequence"/>
</dbReference>
<dbReference type="GO" id="GO:0046872">
    <property type="term" value="F:metal ion binding"/>
    <property type="evidence" value="ECO:0007669"/>
    <property type="project" value="InterPro"/>
</dbReference>
<evidence type="ECO:0000313" key="10">
    <source>
        <dbReference type="EMBL" id="KOF01790.1"/>
    </source>
</evidence>
<dbReference type="Pfam" id="PF00675">
    <property type="entry name" value="Peptidase_M16"/>
    <property type="match status" value="1"/>
</dbReference>
<evidence type="ECO:0000256" key="3">
    <source>
        <dbReference type="ARBA" id="ARBA00022801"/>
    </source>
</evidence>
<reference evidence="11" key="1">
    <citation type="submission" date="2014-11" db="EMBL/GenBank/DDBJ databases">
        <title>Genome sequencing of Roseivirga sp. D-25.</title>
        <authorList>
            <person name="Selvaratnam C."/>
            <person name="Thevarajoo S."/>
            <person name="Goh K.M."/>
            <person name="Eee R."/>
            <person name="Chan K.-G."/>
            <person name="Chong C.S."/>
        </authorList>
    </citation>
    <scope>NUCLEOTIDE SEQUENCE [LARGE SCALE GENOMIC DNA]</scope>
    <source>
        <strain evidence="11">D-25</strain>
    </source>
</reference>
<organism evidence="10 11">
    <name type="scientific">Roseivirga seohaensis subsp. aquiponti</name>
    <dbReference type="NCBI Taxonomy" id="1566026"/>
    <lineage>
        <taxon>Bacteria</taxon>
        <taxon>Pseudomonadati</taxon>
        <taxon>Bacteroidota</taxon>
        <taxon>Cytophagia</taxon>
        <taxon>Cytophagales</taxon>
        <taxon>Roseivirgaceae</taxon>
        <taxon>Roseivirga</taxon>
    </lineage>
</organism>
<feature type="compositionally biased region" description="Basic and acidic residues" evidence="6">
    <location>
        <begin position="435"/>
        <end position="455"/>
    </location>
</feature>
<accession>A0A0L8AI20</accession>
<dbReference type="PATRIC" id="fig|1566026.4.peg.1465"/>
<evidence type="ECO:0000256" key="4">
    <source>
        <dbReference type="ARBA" id="ARBA00022833"/>
    </source>
</evidence>
<feature type="signal peptide" evidence="7">
    <location>
        <begin position="1"/>
        <end position="21"/>
    </location>
</feature>
<evidence type="ECO:0000313" key="11">
    <source>
        <dbReference type="Proteomes" id="UP000036908"/>
    </source>
</evidence>
<dbReference type="PANTHER" id="PTHR43690:SF35">
    <property type="entry name" value="NON-CATALYTIC MEMBER OF PEPTIDASE SUBFAMILY M16B-RELATED"/>
    <property type="match status" value="1"/>
</dbReference>
<dbReference type="EMBL" id="JSVA01000018">
    <property type="protein sequence ID" value="KOF01790.1"/>
    <property type="molecule type" value="Genomic_DNA"/>
</dbReference>
<dbReference type="PANTHER" id="PTHR43690">
    <property type="entry name" value="NARDILYSIN"/>
    <property type="match status" value="1"/>
</dbReference>
<keyword evidence="7" id="KW-0732">Signal</keyword>
<feature type="domain" description="Peptidase M16 C-terminal" evidence="9">
    <location>
        <begin position="192"/>
        <end position="368"/>
    </location>
</feature>
<comment type="similarity">
    <text evidence="1">Belongs to the peptidase M16 family.</text>
</comment>
<name>A0A0L8AI20_9BACT</name>
<proteinExistence type="inferred from homology"/>
<gene>
    <name evidence="10" type="ORF">OB69_15730</name>
</gene>
<keyword evidence="2" id="KW-0645">Protease</keyword>
<dbReference type="RefSeq" id="WP_053224699.1">
    <property type="nucleotide sequence ID" value="NZ_JSVA01000018.1"/>
</dbReference>
<keyword evidence="3" id="KW-0378">Hydrolase</keyword>
<evidence type="ECO:0000256" key="2">
    <source>
        <dbReference type="ARBA" id="ARBA00022670"/>
    </source>
</evidence>
<comment type="caution">
    <text evidence="10">The sequence shown here is derived from an EMBL/GenBank/DDBJ whole genome shotgun (WGS) entry which is preliminary data.</text>
</comment>
<dbReference type="InterPro" id="IPR011249">
    <property type="entry name" value="Metalloenz_LuxS/M16"/>
</dbReference>
<feature type="chain" id="PRO_5005580273" evidence="7">
    <location>
        <begin position="22"/>
        <end position="455"/>
    </location>
</feature>
<evidence type="ECO:0000259" key="8">
    <source>
        <dbReference type="Pfam" id="PF00675"/>
    </source>
</evidence>
<keyword evidence="5" id="KW-0482">Metalloprotease</keyword>
<dbReference type="AlphaFoldDB" id="A0A0L8AI20"/>
<evidence type="ECO:0000259" key="9">
    <source>
        <dbReference type="Pfam" id="PF05193"/>
    </source>
</evidence>
<protein>
    <submittedName>
        <fullName evidence="10">Peptidase M16</fullName>
    </submittedName>
</protein>
<feature type="region of interest" description="Disordered" evidence="6">
    <location>
        <begin position="434"/>
        <end position="455"/>
    </location>
</feature>